<evidence type="ECO:0000256" key="1">
    <source>
        <dbReference type="SAM" id="MobiDB-lite"/>
    </source>
</evidence>
<organism evidence="2">
    <name type="scientific">Human herpesvirus 1</name>
    <name type="common">HHV-1</name>
    <name type="synonym">Human herpes simplex virus 1</name>
    <dbReference type="NCBI Taxonomy" id="10298"/>
    <lineage>
        <taxon>Viruses</taxon>
        <taxon>Duplodnaviria</taxon>
        <taxon>Heunggongvirae</taxon>
        <taxon>Peploviricota</taxon>
        <taxon>Herviviricetes</taxon>
        <taxon>Herpesvirales</taxon>
        <taxon>Orthoherpesviridae</taxon>
        <taxon>Alphaherpesvirinae</taxon>
        <taxon>Simplexvirus</taxon>
        <taxon>Simplexvirus humanalpha1</taxon>
    </lineage>
</organism>
<reference evidence="2" key="1">
    <citation type="journal article" date="2018" name="MSphere">
        <title>Ultrasensitive Capture of Human Herpes Simplex Virus Genomes Directly from Clinical Samples Reveals Extraordinarily Limited Evolution in Cell Culture.</title>
        <authorList>
            <person name="Greninger A.L."/>
            <person name="Roychoudhury P."/>
            <person name="Xie H."/>
            <person name="Casto A."/>
            <person name="Cent A."/>
            <person name="Pepper G."/>
            <person name="Koelle D.M."/>
            <person name="Huang M.L."/>
            <person name="Wald A."/>
            <person name="Johnston C."/>
            <person name="Jerome K.R."/>
        </authorList>
    </citation>
    <scope>NUCLEOTIDE SEQUENCE</scope>
    <source>
        <strain evidence="2">2011-16318</strain>
    </source>
</reference>
<dbReference type="EMBL" id="MG999856">
    <property type="protein sequence ID" value="AWW09476.1"/>
    <property type="molecule type" value="Genomic_DNA"/>
</dbReference>
<sequence length="208" mass="22194">MLRPPPEQRQFHGHRGGLLLQLAPRQRGQVAGKRVHGGLAGAVAGREPESQFADGVQAGRGGLKHVVRLQQGVGLLADRVVLGRRVGLPVAPRGPGQRMVQHGERPRAVGVRQPGGVGQVPPQLVGVQPHLRLLGDVVTDTVRQAAGDRRPLVRRHTQFLETDRAGVGRVAKLRGDDKARPHRPHHKLPNALQRGGGAARGGDEVAVV</sequence>
<evidence type="ECO:0000313" key="2">
    <source>
        <dbReference type="EMBL" id="AWW09476.1"/>
    </source>
</evidence>
<name>A0A2Z4H442_HHV1</name>
<protein>
    <submittedName>
        <fullName evidence="2">Uncharacterized protein</fullName>
    </submittedName>
</protein>
<accession>A0A2Z4H442</accession>
<proteinExistence type="predicted"/>
<feature type="region of interest" description="Disordered" evidence="1">
    <location>
        <begin position="174"/>
        <end position="208"/>
    </location>
</feature>
<organismHost>
    <name type="scientific">Homo sapiens</name>
    <name type="common">Human</name>
    <dbReference type="NCBI Taxonomy" id="9606"/>
</organismHost>